<evidence type="ECO:0000313" key="1">
    <source>
        <dbReference type="EMBL" id="VBB07453.1"/>
    </source>
</evidence>
<dbReference type="OrthoDB" id="200286at2"/>
<accession>A0A498RBE2</accession>
<name>A0A498RBE2_9FIRM</name>
<keyword evidence="2" id="KW-1185">Reference proteome</keyword>
<dbReference type="RefSeq" id="WP_122628388.1">
    <property type="nucleotide sequence ID" value="NZ_UPPP01000074.1"/>
</dbReference>
<sequence>MSREIAVFTGGDGATASLYEPGTISIYKRQQGIWTITRAMPFGLDKERGLREMRDKMTEVLRFLENCSVFVALSVTGVPYYELEKGRVSVWEYEGIPAGFLDAVLAEEEASRQASQDEGKLCAVPVPQEIGPGHYQISIKEIQEGCSGITSKQVLLPLLRQGGFYQLDVVCKHLPPWLEGELLSGNLTGSLEKMDNQELKLKIARKTCCENR</sequence>
<reference evidence="1 2" key="1">
    <citation type="submission" date="2018-06" db="EMBL/GenBank/DDBJ databases">
        <authorList>
            <person name="Strepis N."/>
        </authorList>
    </citation>
    <scope>NUCLEOTIDE SEQUENCE [LARGE SCALE GENOMIC DNA]</scope>
    <source>
        <strain evidence="1">LUCI</strain>
    </source>
</reference>
<dbReference type="Proteomes" id="UP000277811">
    <property type="component" value="Unassembled WGS sequence"/>
</dbReference>
<dbReference type="EMBL" id="UPPP01000074">
    <property type="protein sequence ID" value="VBB07453.1"/>
    <property type="molecule type" value="Genomic_DNA"/>
</dbReference>
<gene>
    <name evidence="1" type="ORF">LUCI_2702</name>
</gene>
<dbReference type="AlphaFoldDB" id="A0A498RBE2"/>
<proteinExistence type="predicted"/>
<protein>
    <submittedName>
        <fullName evidence="1">Nitrogenase iron-iron accessory protein anfo</fullName>
    </submittedName>
</protein>
<evidence type="ECO:0000313" key="2">
    <source>
        <dbReference type="Proteomes" id="UP000277811"/>
    </source>
</evidence>
<dbReference type="Pfam" id="PF09582">
    <property type="entry name" value="AnfO_nitrog"/>
    <property type="match status" value="1"/>
</dbReference>
<dbReference type="InterPro" id="IPR014287">
    <property type="entry name" value="Nase_Fe-Fe_AnfO"/>
</dbReference>
<organism evidence="1 2">
    <name type="scientific">Lucifera butyrica</name>
    <dbReference type="NCBI Taxonomy" id="1351585"/>
    <lineage>
        <taxon>Bacteria</taxon>
        <taxon>Bacillati</taxon>
        <taxon>Bacillota</taxon>
        <taxon>Negativicutes</taxon>
        <taxon>Veillonellales</taxon>
        <taxon>Veillonellaceae</taxon>
        <taxon>Lucifera</taxon>
    </lineage>
</organism>